<sequence>MLAIAIPLFLSLRLPKKQKLILLFVFGMGIFVVIAAVLTKLYCLVPWLISYVYMNWYLREATVGILVTCLPMTWSLLRDLFPMLTKWASATSGLSGTTTSSGTTRYGYGGSRSYGRNPRSNNSNKTASCRLPSWCSSFHQHKDHMQLDDFNQWRSGLQHLPTIDDSPKDDAQPRVPV</sequence>
<evidence type="ECO:0000256" key="2">
    <source>
        <dbReference type="ARBA" id="ARBA00022692"/>
    </source>
</evidence>
<accession>C5G186</accession>
<dbReference type="OrthoDB" id="3903189at2759"/>
<dbReference type="eggNOG" id="ENOG502RYN6">
    <property type="taxonomic scope" value="Eukaryota"/>
</dbReference>
<feature type="transmembrane region" description="Helical" evidence="7">
    <location>
        <begin position="61"/>
        <end position="77"/>
    </location>
</feature>
<feature type="region of interest" description="Disordered" evidence="6">
    <location>
        <begin position="91"/>
        <end position="125"/>
    </location>
</feature>
<feature type="transmembrane region" description="Helical" evidence="7">
    <location>
        <begin position="20"/>
        <end position="49"/>
    </location>
</feature>
<name>C5G186_ARTOC</name>
<gene>
    <name evidence="9" type="ORF">MCYG_08708</name>
</gene>
<feature type="domain" description="Rhodopsin" evidence="8">
    <location>
        <begin position="1"/>
        <end position="78"/>
    </location>
</feature>
<keyword evidence="4 7" id="KW-0472">Membrane</keyword>
<dbReference type="Proteomes" id="UP000002035">
    <property type="component" value="Unassembled WGS sequence"/>
</dbReference>
<proteinExistence type="inferred from homology"/>
<dbReference type="STRING" id="554155.C5G186"/>
<dbReference type="InterPro" id="IPR049326">
    <property type="entry name" value="Rhodopsin_dom_fungi"/>
</dbReference>
<dbReference type="PANTHER" id="PTHR33048">
    <property type="entry name" value="PTH11-LIKE INTEGRAL MEMBRANE PROTEIN (AFU_ORTHOLOGUE AFUA_5G11245)"/>
    <property type="match status" value="1"/>
</dbReference>
<evidence type="ECO:0000313" key="9">
    <source>
        <dbReference type="EMBL" id="EEQ28549.1"/>
    </source>
</evidence>
<dbReference type="PANTHER" id="PTHR33048:SF149">
    <property type="entry name" value="UBID FAMILY DECARBOXYLASE"/>
    <property type="match status" value="1"/>
</dbReference>
<evidence type="ECO:0000256" key="5">
    <source>
        <dbReference type="ARBA" id="ARBA00038359"/>
    </source>
</evidence>
<feature type="compositionally biased region" description="Basic and acidic residues" evidence="6">
    <location>
        <begin position="165"/>
        <end position="177"/>
    </location>
</feature>
<organism evidence="9 10">
    <name type="scientific">Arthroderma otae (strain ATCC MYA-4605 / CBS 113480)</name>
    <name type="common">Microsporum canis</name>
    <dbReference type="NCBI Taxonomy" id="554155"/>
    <lineage>
        <taxon>Eukaryota</taxon>
        <taxon>Fungi</taxon>
        <taxon>Dikarya</taxon>
        <taxon>Ascomycota</taxon>
        <taxon>Pezizomycotina</taxon>
        <taxon>Eurotiomycetes</taxon>
        <taxon>Eurotiomycetidae</taxon>
        <taxon>Onygenales</taxon>
        <taxon>Arthrodermataceae</taxon>
        <taxon>Microsporum</taxon>
    </lineage>
</organism>
<feature type="compositionally biased region" description="Low complexity" evidence="6">
    <location>
        <begin position="113"/>
        <end position="124"/>
    </location>
</feature>
<dbReference type="InterPro" id="IPR052337">
    <property type="entry name" value="SAT4-like"/>
</dbReference>
<dbReference type="VEuPathDB" id="FungiDB:MCYG_08708"/>
<dbReference type="RefSeq" id="XP_002842568.1">
    <property type="nucleotide sequence ID" value="XM_002842522.1"/>
</dbReference>
<keyword evidence="10" id="KW-1185">Reference proteome</keyword>
<dbReference type="Pfam" id="PF20684">
    <property type="entry name" value="Fung_rhodopsin"/>
    <property type="match status" value="1"/>
</dbReference>
<protein>
    <recommendedName>
        <fullName evidence="8">Rhodopsin domain-containing protein</fullName>
    </recommendedName>
</protein>
<feature type="compositionally biased region" description="Low complexity" evidence="6">
    <location>
        <begin position="91"/>
        <end position="106"/>
    </location>
</feature>
<dbReference type="GO" id="GO:0016020">
    <property type="term" value="C:membrane"/>
    <property type="evidence" value="ECO:0007669"/>
    <property type="project" value="UniProtKB-SubCell"/>
</dbReference>
<evidence type="ECO:0000256" key="6">
    <source>
        <dbReference type="SAM" id="MobiDB-lite"/>
    </source>
</evidence>
<dbReference type="HOGENOM" id="CLU_1517523_0_0_1"/>
<dbReference type="EMBL" id="DS995710">
    <property type="protein sequence ID" value="EEQ28549.1"/>
    <property type="molecule type" value="Genomic_DNA"/>
</dbReference>
<comment type="subcellular location">
    <subcellularLocation>
        <location evidence="1">Membrane</location>
        <topology evidence="1">Multi-pass membrane protein</topology>
    </subcellularLocation>
</comment>
<evidence type="ECO:0000256" key="7">
    <source>
        <dbReference type="SAM" id="Phobius"/>
    </source>
</evidence>
<evidence type="ECO:0000256" key="4">
    <source>
        <dbReference type="ARBA" id="ARBA00023136"/>
    </source>
</evidence>
<keyword evidence="3 7" id="KW-1133">Transmembrane helix</keyword>
<dbReference type="OMA" id="MLTKWAS"/>
<evidence type="ECO:0000256" key="1">
    <source>
        <dbReference type="ARBA" id="ARBA00004141"/>
    </source>
</evidence>
<feature type="region of interest" description="Disordered" evidence="6">
    <location>
        <begin position="158"/>
        <end position="177"/>
    </location>
</feature>
<reference evidence="10" key="1">
    <citation type="journal article" date="2012" name="MBio">
        <title>Comparative genome analysis of Trichophyton rubrum and related dermatophytes reveals candidate genes involved in infection.</title>
        <authorList>
            <person name="Martinez D.A."/>
            <person name="Oliver B.G."/>
            <person name="Graeser Y."/>
            <person name="Goldberg J.M."/>
            <person name="Li W."/>
            <person name="Martinez-Rossi N.M."/>
            <person name="Monod M."/>
            <person name="Shelest E."/>
            <person name="Barton R.C."/>
            <person name="Birch E."/>
            <person name="Brakhage A.A."/>
            <person name="Chen Z."/>
            <person name="Gurr S.J."/>
            <person name="Heiman D."/>
            <person name="Heitman J."/>
            <person name="Kosti I."/>
            <person name="Rossi A."/>
            <person name="Saif S."/>
            <person name="Samalova M."/>
            <person name="Saunders C.W."/>
            <person name="Shea T."/>
            <person name="Summerbell R.C."/>
            <person name="Xu J."/>
            <person name="Young S."/>
            <person name="Zeng Q."/>
            <person name="Birren B.W."/>
            <person name="Cuomo C.A."/>
            <person name="White T.C."/>
        </authorList>
    </citation>
    <scope>NUCLEOTIDE SEQUENCE [LARGE SCALE GENOMIC DNA]</scope>
    <source>
        <strain evidence="10">ATCC MYA-4605 / CBS 113480</strain>
    </source>
</reference>
<comment type="similarity">
    <text evidence="5">Belongs to the SAT4 family.</text>
</comment>
<dbReference type="GeneID" id="9226562"/>
<evidence type="ECO:0000313" key="10">
    <source>
        <dbReference type="Proteomes" id="UP000002035"/>
    </source>
</evidence>
<evidence type="ECO:0000259" key="8">
    <source>
        <dbReference type="Pfam" id="PF20684"/>
    </source>
</evidence>
<dbReference type="AlphaFoldDB" id="C5G186"/>
<evidence type="ECO:0000256" key="3">
    <source>
        <dbReference type="ARBA" id="ARBA00022989"/>
    </source>
</evidence>
<keyword evidence="2 7" id="KW-0812">Transmembrane</keyword>